<sequence length="71" mass="7501">MPWSLAHPLLSDQPETSKTSGLVKSIHLGATLSSTFEAETQSTISGLTSNPRSSEVIPLIGVHSLKTEAVE</sequence>
<reference evidence="1" key="1">
    <citation type="submission" date="2018-02" db="EMBL/GenBank/DDBJ databases">
        <title>Rhizophora mucronata_Transcriptome.</title>
        <authorList>
            <person name="Meera S.P."/>
            <person name="Sreeshan A."/>
            <person name="Augustine A."/>
        </authorList>
    </citation>
    <scope>NUCLEOTIDE SEQUENCE</scope>
    <source>
        <tissue evidence="1">Leaf</tissue>
    </source>
</reference>
<accession>A0A2P2NRT8</accession>
<proteinExistence type="predicted"/>
<evidence type="ECO:0000313" key="1">
    <source>
        <dbReference type="EMBL" id="MBX45144.1"/>
    </source>
</evidence>
<organism evidence="1">
    <name type="scientific">Rhizophora mucronata</name>
    <name type="common">Asiatic mangrove</name>
    <dbReference type="NCBI Taxonomy" id="61149"/>
    <lineage>
        <taxon>Eukaryota</taxon>
        <taxon>Viridiplantae</taxon>
        <taxon>Streptophyta</taxon>
        <taxon>Embryophyta</taxon>
        <taxon>Tracheophyta</taxon>
        <taxon>Spermatophyta</taxon>
        <taxon>Magnoliopsida</taxon>
        <taxon>eudicotyledons</taxon>
        <taxon>Gunneridae</taxon>
        <taxon>Pentapetalae</taxon>
        <taxon>rosids</taxon>
        <taxon>fabids</taxon>
        <taxon>Malpighiales</taxon>
        <taxon>Rhizophoraceae</taxon>
        <taxon>Rhizophora</taxon>
    </lineage>
</organism>
<name>A0A2P2NRT8_RHIMU</name>
<dbReference type="AlphaFoldDB" id="A0A2P2NRT8"/>
<protein>
    <submittedName>
        <fullName evidence="1">Uncharacterized protein</fullName>
    </submittedName>
</protein>
<dbReference type="EMBL" id="GGEC01064660">
    <property type="protein sequence ID" value="MBX45144.1"/>
    <property type="molecule type" value="Transcribed_RNA"/>
</dbReference>